<dbReference type="CDD" id="cd00130">
    <property type="entry name" value="PAS"/>
    <property type="match status" value="1"/>
</dbReference>
<dbReference type="SUPFAM" id="SSF55785">
    <property type="entry name" value="PYP-like sensor domain (PAS domain)"/>
    <property type="match status" value="1"/>
</dbReference>
<dbReference type="Pfam" id="PF00990">
    <property type="entry name" value="GGDEF"/>
    <property type="match status" value="1"/>
</dbReference>
<dbReference type="AlphaFoldDB" id="A0A9X3R9N0"/>
<dbReference type="PROSITE" id="PS50112">
    <property type="entry name" value="PAS"/>
    <property type="match status" value="1"/>
</dbReference>
<evidence type="ECO:0000313" key="5">
    <source>
        <dbReference type="EMBL" id="MCZ8532352.1"/>
    </source>
</evidence>
<dbReference type="Gene3D" id="3.20.20.450">
    <property type="entry name" value="EAL domain"/>
    <property type="match status" value="1"/>
</dbReference>
<dbReference type="Gene3D" id="3.30.450.20">
    <property type="entry name" value="PAS domain"/>
    <property type="match status" value="1"/>
</dbReference>
<dbReference type="InterPro" id="IPR000014">
    <property type="entry name" value="PAS"/>
</dbReference>
<dbReference type="PROSITE" id="PS50113">
    <property type="entry name" value="PAC"/>
    <property type="match status" value="1"/>
</dbReference>
<dbReference type="InterPro" id="IPR000160">
    <property type="entry name" value="GGDEF_dom"/>
</dbReference>
<dbReference type="InterPro" id="IPR001610">
    <property type="entry name" value="PAC"/>
</dbReference>
<dbReference type="CDD" id="cd01948">
    <property type="entry name" value="EAL"/>
    <property type="match status" value="1"/>
</dbReference>
<protein>
    <submittedName>
        <fullName evidence="5">EAL domain-containing protein</fullName>
    </submittedName>
</protein>
<dbReference type="Gene3D" id="3.30.70.270">
    <property type="match status" value="1"/>
</dbReference>
<feature type="domain" description="PAS" evidence="1">
    <location>
        <begin position="14"/>
        <end position="59"/>
    </location>
</feature>
<dbReference type="SUPFAM" id="SSF141868">
    <property type="entry name" value="EAL domain-like"/>
    <property type="match status" value="1"/>
</dbReference>
<dbReference type="PANTHER" id="PTHR44757">
    <property type="entry name" value="DIGUANYLATE CYCLASE DGCP"/>
    <property type="match status" value="1"/>
</dbReference>
<evidence type="ECO:0000259" key="3">
    <source>
        <dbReference type="PROSITE" id="PS50883"/>
    </source>
</evidence>
<dbReference type="InterPro" id="IPR000700">
    <property type="entry name" value="PAS-assoc_C"/>
</dbReference>
<dbReference type="RefSeq" id="WP_269920933.1">
    <property type="nucleotide sequence ID" value="NZ_JAMKBI010000002.1"/>
</dbReference>
<sequence length="573" mass="66086">MEKQQPPERLQTYSNKLVEQIFHSTVEGIMITNEKMQILLVNNAFETLTGYKSYEVLGEFPSILQSGKQDSNFYTVMWSEIHSKGYWKGEIWNRRKNGDIFPEILEIHSVYDDTGKLTNYYGIFSDISLAKETEKELEELTQTDLLTNISNRNAFNELLFDKVNNSNDSHSILFINLDRFKQINDTLGNEVGDHILIEVADRINSIVGPSDIFARYGADEFLYSRSNIENQKEAVHLAKEITKLFNKPFYVGETEVYITASIGISIFPQDGKQIEKLIYKADKAMYFAKQNGRNQYAFYFDDLKKDSKRLIVLEAELRKAIQNKDFYIHYQPKIGLATQEIIGVEALVRWNNEKLGLVSPVEFIPLAEDTGLIIPLSEVILEIVCMDILESRSQGNISVLPVSFNIASLHFQQDDFIERINSIIMKYNCSPQLLELELTERTVMKDSEDIVVKLIKLKAMGFKISIDDFGTGYSSLSYLNRFPLNYLKIDRSFIQQITSLKDKQAIVEAIILMAHRLRIKVIAEGVETKDQAKLLKEMGCDIIQGYYYSKPLAPNDLLDFIEIWEIYRQERNL</sequence>
<dbReference type="PANTHER" id="PTHR44757:SF2">
    <property type="entry name" value="BIOFILM ARCHITECTURE MAINTENANCE PROTEIN MBAA"/>
    <property type="match status" value="1"/>
</dbReference>
<dbReference type="InterPro" id="IPR043128">
    <property type="entry name" value="Rev_trsase/Diguanyl_cyclase"/>
</dbReference>
<dbReference type="CDD" id="cd01949">
    <property type="entry name" value="GGDEF"/>
    <property type="match status" value="1"/>
</dbReference>
<dbReference type="EMBL" id="JAMKBI010000002">
    <property type="protein sequence ID" value="MCZ8532352.1"/>
    <property type="molecule type" value="Genomic_DNA"/>
</dbReference>
<organism evidence="5 6">
    <name type="scientific">Psychrobacillus psychrodurans</name>
    <dbReference type="NCBI Taxonomy" id="126157"/>
    <lineage>
        <taxon>Bacteria</taxon>
        <taxon>Bacillati</taxon>
        <taxon>Bacillota</taxon>
        <taxon>Bacilli</taxon>
        <taxon>Bacillales</taxon>
        <taxon>Bacillaceae</taxon>
        <taxon>Psychrobacillus</taxon>
    </lineage>
</organism>
<name>A0A9X3R9N0_9BACI</name>
<reference evidence="5" key="1">
    <citation type="submission" date="2022-05" db="EMBL/GenBank/DDBJ databases">
        <authorList>
            <person name="Colautti A."/>
            <person name="Iacumin L."/>
        </authorList>
    </citation>
    <scope>NUCLEOTIDE SEQUENCE</scope>
    <source>
        <strain evidence="5">DSM 30747</strain>
    </source>
</reference>
<dbReference type="Pfam" id="PF13426">
    <property type="entry name" value="PAS_9"/>
    <property type="match status" value="1"/>
</dbReference>
<accession>A0A9X3R9N0</accession>
<dbReference type="PROSITE" id="PS50883">
    <property type="entry name" value="EAL"/>
    <property type="match status" value="1"/>
</dbReference>
<keyword evidence="6" id="KW-1185">Reference proteome</keyword>
<dbReference type="SMART" id="SM00086">
    <property type="entry name" value="PAC"/>
    <property type="match status" value="1"/>
</dbReference>
<evidence type="ECO:0000259" key="1">
    <source>
        <dbReference type="PROSITE" id="PS50112"/>
    </source>
</evidence>
<dbReference type="SMART" id="SM00267">
    <property type="entry name" value="GGDEF"/>
    <property type="match status" value="1"/>
</dbReference>
<feature type="domain" description="GGDEF" evidence="4">
    <location>
        <begin position="168"/>
        <end position="301"/>
    </location>
</feature>
<evidence type="ECO:0000313" key="6">
    <source>
        <dbReference type="Proteomes" id="UP001152172"/>
    </source>
</evidence>
<dbReference type="SMART" id="SM00052">
    <property type="entry name" value="EAL"/>
    <property type="match status" value="1"/>
</dbReference>
<dbReference type="InterPro" id="IPR001633">
    <property type="entry name" value="EAL_dom"/>
</dbReference>
<feature type="domain" description="PAC" evidence="2">
    <location>
        <begin position="87"/>
        <end position="139"/>
    </location>
</feature>
<dbReference type="InterPro" id="IPR035919">
    <property type="entry name" value="EAL_sf"/>
</dbReference>
<dbReference type="InterPro" id="IPR052155">
    <property type="entry name" value="Biofilm_reg_signaling"/>
</dbReference>
<dbReference type="PROSITE" id="PS50887">
    <property type="entry name" value="GGDEF"/>
    <property type="match status" value="1"/>
</dbReference>
<evidence type="ECO:0000259" key="2">
    <source>
        <dbReference type="PROSITE" id="PS50113"/>
    </source>
</evidence>
<dbReference type="Pfam" id="PF00563">
    <property type="entry name" value="EAL"/>
    <property type="match status" value="1"/>
</dbReference>
<dbReference type="NCBIfam" id="TIGR00254">
    <property type="entry name" value="GGDEF"/>
    <property type="match status" value="1"/>
</dbReference>
<dbReference type="SUPFAM" id="SSF55073">
    <property type="entry name" value="Nucleotide cyclase"/>
    <property type="match status" value="1"/>
</dbReference>
<dbReference type="InterPro" id="IPR035965">
    <property type="entry name" value="PAS-like_dom_sf"/>
</dbReference>
<comment type="caution">
    <text evidence="5">The sequence shown here is derived from an EMBL/GenBank/DDBJ whole genome shotgun (WGS) entry which is preliminary data.</text>
</comment>
<gene>
    <name evidence="5" type="ORF">M9R61_03185</name>
</gene>
<feature type="domain" description="EAL" evidence="3">
    <location>
        <begin position="310"/>
        <end position="565"/>
    </location>
</feature>
<evidence type="ECO:0000259" key="4">
    <source>
        <dbReference type="PROSITE" id="PS50887"/>
    </source>
</evidence>
<dbReference type="Proteomes" id="UP001152172">
    <property type="component" value="Unassembled WGS sequence"/>
</dbReference>
<dbReference type="NCBIfam" id="TIGR00229">
    <property type="entry name" value="sensory_box"/>
    <property type="match status" value="1"/>
</dbReference>
<proteinExistence type="predicted"/>
<dbReference type="InterPro" id="IPR029787">
    <property type="entry name" value="Nucleotide_cyclase"/>
</dbReference>